<evidence type="ECO:0000256" key="10">
    <source>
        <dbReference type="ARBA" id="ARBA00048167"/>
    </source>
</evidence>
<evidence type="ECO:0000256" key="8">
    <source>
        <dbReference type="ARBA" id="ARBA00047306"/>
    </source>
</evidence>
<accession>A0A1D2VLV9</accession>
<dbReference type="FunCoup" id="A0A1D2VLV9">
    <property type="interactions" value="479"/>
</dbReference>
<dbReference type="InterPro" id="IPR008576">
    <property type="entry name" value="MeTrfase_NTM1"/>
</dbReference>
<dbReference type="Proteomes" id="UP000095038">
    <property type="component" value="Unassembled WGS sequence"/>
</dbReference>
<dbReference type="RefSeq" id="XP_020048907.1">
    <property type="nucleotide sequence ID" value="XM_020188946.1"/>
</dbReference>
<evidence type="ECO:0000256" key="9">
    <source>
        <dbReference type="ARBA" id="ARBA00047885"/>
    </source>
</evidence>
<dbReference type="GeneID" id="30962582"/>
<evidence type="ECO:0000256" key="5">
    <source>
        <dbReference type="ARBA" id="ARBA00039112"/>
    </source>
</evidence>
<dbReference type="FunFam" id="3.40.50.150:FF:000025">
    <property type="entry name" value="N-terminal Xaa-Pro-Lys N-methyltransferase 1"/>
    <property type="match status" value="1"/>
</dbReference>
<evidence type="ECO:0000256" key="4">
    <source>
        <dbReference type="ARBA" id="ARBA00022691"/>
    </source>
</evidence>
<dbReference type="Gene3D" id="3.40.50.150">
    <property type="entry name" value="Vaccinia Virus protein VP39"/>
    <property type="match status" value="1"/>
</dbReference>
<name>A0A1D2VLV9_9ASCO</name>
<comment type="catalytic activity">
    <reaction evidence="9">
        <text>N-terminal L-prolyl-L-prolyl-L-lysyl-[protein] + 2 S-adenosyl-L-methionine = N-terminal N,N-dimethyl-L-prolyl-L-prolyl-L-lysyl-[protein] + 2 S-adenosyl-L-homocysteine + 2 H(+)</text>
        <dbReference type="Rhea" id="RHEA:54736"/>
        <dbReference type="Rhea" id="RHEA-COMP:13787"/>
        <dbReference type="Rhea" id="RHEA-COMP:13974"/>
        <dbReference type="ChEBI" id="CHEBI:15378"/>
        <dbReference type="ChEBI" id="CHEBI:57856"/>
        <dbReference type="ChEBI" id="CHEBI:59789"/>
        <dbReference type="ChEBI" id="CHEBI:138059"/>
        <dbReference type="ChEBI" id="CHEBI:138318"/>
        <dbReference type="EC" id="2.1.1.244"/>
    </reaction>
</comment>
<feature type="binding site" evidence="12">
    <location>
        <begin position="140"/>
        <end position="141"/>
    </location>
    <ligand>
        <name>S-adenosyl-L-methionine</name>
        <dbReference type="ChEBI" id="CHEBI:59789"/>
    </ligand>
</feature>
<comment type="similarity">
    <text evidence="1">Belongs to the methyltransferase superfamily. NTM1 family.</text>
</comment>
<keyword evidence="3" id="KW-0808">Transferase</keyword>
<protein>
    <recommendedName>
        <fullName evidence="6">Alpha N-terminal protein methyltransferase 1</fullName>
        <ecNumber evidence="5">2.1.1.244</ecNumber>
    </recommendedName>
    <alternativeName>
        <fullName evidence="11">Translation associated element 1</fullName>
    </alternativeName>
    <alternativeName>
        <fullName evidence="7">X-Pro-Lys N-terminal protein methyltransferase 1</fullName>
    </alternativeName>
</protein>
<dbReference type="GO" id="GO:0032259">
    <property type="term" value="P:methylation"/>
    <property type="evidence" value="ECO:0007669"/>
    <property type="project" value="UniProtKB-KW"/>
</dbReference>
<keyword evidence="14" id="KW-1185">Reference proteome</keyword>
<evidence type="ECO:0000313" key="13">
    <source>
        <dbReference type="EMBL" id="ODV62600.1"/>
    </source>
</evidence>
<dbReference type="PANTHER" id="PTHR12753">
    <property type="entry name" value="AD-003 - RELATED"/>
    <property type="match status" value="1"/>
</dbReference>
<comment type="catalytic activity">
    <reaction evidence="8">
        <text>N-terminal L-seryl-L-prolyl-L-lysyl-[protein] + 3 S-adenosyl-L-methionine = N-terminal N,N,N-trimethyl-L-seryl-L-prolyl-L-lysyl-[protein] + 3 S-adenosyl-L-homocysteine + 3 H(+)</text>
        <dbReference type="Rhea" id="RHEA:54724"/>
        <dbReference type="Rhea" id="RHEA-COMP:13789"/>
        <dbReference type="Rhea" id="RHEA-COMP:13973"/>
        <dbReference type="ChEBI" id="CHEBI:15378"/>
        <dbReference type="ChEBI" id="CHEBI:57856"/>
        <dbReference type="ChEBI" id="CHEBI:59789"/>
        <dbReference type="ChEBI" id="CHEBI:138061"/>
        <dbReference type="ChEBI" id="CHEBI:138317"/>
        <dbReference type="EC" id="2.1.1.244"/>
    </reaction>
</comment>
<dbReference type="GO" id="GO:0005829">
    <property type="term" value="C:cytosol"/>
    <property type="evidence" value="ECO:0007669"/>
    <property type="project" value="EnsemblFungi"/>
</dbReference>
<reference evidence="14" key="1">
    <citation type="submission" date="2016-05" db="EMBL/GenBank/DDBJ databases">
        <title>Comparative genomics of biotechnologically important yeasts.</title>
        <authorList>
            <consortium name="DOE Joint Genome Institute"/>
            <person name="Riley R."/>
            <person name="Haridas S."/>
            <person name="Wolfe K.H."/>
            <person name="Lopes M.R."/>
            <person name="Hittinger C.T."/>
            <person name="Goker M."/>
            <person name="Salamov A."/>
            <person name="Wisecaver J."/>
            <person name="Long T.M."/>
            <person name="Aerts A.L."/>
            <person name="Barry K."/>
            <person name="Choi C."/>
            <person name="Clum A."/>
            <person name="Coughlan A.Y."/>
            <person name="Deshpande S."/>
            <person name="Douglass A.P."/>
            <person name="Hanson S.J."/>
            <person name="Klenk H.-P."/>
            <person name="Labutti K."/>
            <person name="Lapidus A."/>
            <person name="Lindquist E."/>
            <person name="Lipzen A."/>
            <person name="Meier-Kolthoff J.P."/>
            <person name="Ohm R.A."/>
            <person name="Otillar R.P."/>
            <person name="Pangilinan J."/>
            <person name="Peng Y."/>
            <person name="Rokas A."/>
            <person name="Rosa C.A."/>
            <person name="Scheuner C."/>
            <person name="Sibirny A.A."/>
            <person name="Slot J.C."/>
            <person name="Stielow J.B."/>
            <person name="Sun H."/>
            <person name="Kurtzman C.P."/>
            <person name="Blackwell M."/>
            <person name="Grigoriev I.V."/>
            <person name="Jeffries T.W."/>
        </authorList>
    </citation>
    <scope>NUCLEOTIDE SEQUENCE [LARGE SCALE GENOMIC DNA]</scope>
    <source>
        <strain evidence="14">DSM 1968</strain>
    </source>
</reference>
<dbReference type="InterPro" id="IPR029063">
    <property type="entry name" value="SAM-dependent_MTases_sf"/>
</dbReference>
<dbReference type="STRING" id="1344418.A0A1D2VLV9"/>
<evidence type="ECO:0000313" key="14">
    <source>
        <dbReference type="Proteomes" id="UP000095038"/>
    </source>
</evidence>
<evidence type="ECO:0000256" key="1">
    <source>
        <dbReference type="ARBA" id="ARBA00009059"/>
    </source>
</evidence>
<evidence type="ECO:0000256" key="11">
    <source>
        <dbReference type="ARBA" id="ARBA00082558"/>
    </source>
</evidence>
<feature type="binding site" evidence="12">
    <location>
        <position position="93"/>
    </location>
    <ligand>
        <name>S-adenosyl-L-methionine</name>
        <dbReference type="ChEBI" id="CHEBI:59789"/>
    </ligand>
</feature>
<dbReference type="EMBL" id="KV454477">
    <property type="protein sequence ID" value="ODV62600.1"/>
    <property type="molecule type" value="Genomic_DNA"/>
</dbReference>
<dbReference type="Pfam" id="PF05891">
    <property type="entry name" value="Methyltransf_PK"/>
    <property type="match status" value="1"/>
</dbReference>
<evidence type="ECO:0000256" key="3">
    <source>
        <dbReference type="ARBA" id="ARBA00022679"/>
    </source>
</evidence>
<dbReference type="AlphaFoldDB" id="A0A1D2VLV9"/>
<dbReference type="GO" id="GO:0071885">
    <property type="term" value="F:N-terminal protein N-methyltransferase activity"/>
    <property type="evidence" value="ECO:0007669"/>
    <property type="project" value="UniProtKB-EC"/>
</dbReference>
<proteinExistence type="inferred from homology"/>
<dbReference type="PIRSF" id="PIRSF016958">
    <property type="entry name" value="DUF858_MeTrfase_lik"/>
    <property type="match status" value="1"/>
</dbReference>
<feature type="binding site" evidence="12">
    <location>
        <position position="160"/>
    </location>
    <ligand>
        <name>S-adenosyl-L-methionine</name>
        <dbReference type="ChEBI" id="CHEBI:59789"/>
    </ligand>
</feature>
<organism evidence="13 14">
    <name type="scientific">Ascoidea rubescens DSM 1968</name>
    <dbReference type="NCBI Taxonomy" id="1344418"/>
    <lineage>
        <taxon>Eukaryota</taxon>
        <taxon>Fungi</taxon>
        <taxon>Dikarya</taxon>
        <taxon>Ascomycota</taxon>
        <taxon>Saccharomycotina</taxon>
        <taxon>Saccharomycetes</taxon>
        <taxon>Ascoideaceae</taxon>
        <taxon>Ascoidea</taxon>
    </lineage>
</organism>
<evidence type="ECO:0000256" key="7">
    <source>
        <dbReference type="ARBA" id="ARBA00043129"/>
    </source>
</evidence>
<evidence type="ECO:0000256" key="2">
    <source>
        <dbReference type="ARBA" id="ARBA00022603"/>
    </source>
</evidence>
<keyword evidence="2" id="KW-0489">Methyltransferase</keyword>
<dbReference type="OrthoDB" id="1298661at2759"/>
<dbReference type="PANTHER" id="PTHR12753:SF0">
    <property type="entry name" value="ALPHA N-TERMINAL PROTEIN METHYLTRANSFERASE 1"/>
    <property type="match status" value="1"/>
</dbReference>
<dbReference type="GO" id="GO:0002181">
    <property type="term" value="P:cytoplasmic translation"/>
    <property type="evidence" value="ECO:0007669"/>
    <property type="project" value="EnsemblFungi"/>
</dbReference>
<keyword evidence="4 12" id="KW-0949">S-adenosyl-L-methionine</keyword>
<dbReference type="SUPFAM" id="SSF53335">
    <property type="entry name" value="S-adenosyl-L-methionine-dependent methyltransferases"/>
    <property type="match status" value="1"/>
</dbReference>
<comment type="catalytic activity">
    <reaction evidence="10">
        <text>N-terminal L-alanyl-L-prolyl-L-lysyl-[protein] + 3 S-adenosyl-L-methionine = N-terminal N,N,N-trimethyl-L-alanyl-L-prolyl-L-lysyl-[protein] + 3 S-adenosyl-L-homocysteine + 3 H(+)</text>
        <dbReference type="Rhea" id="RHEA:54712"/>
        <dbReference type="Rhea" id="RHEA-COMP:13785"/>
        <dbReference type="Rhea" id="RHEA-COMP:13971"/>
        <dbReference type="ChEBI" id="CHEBI:15378"/>
        <dbReference type="ChEBI" id="CHEBI:57856"/>
        <dbReference type="ChEBI" id="CHEBI:59789"/>
        <dbReference type="ChEBI" id="CHEBI:138057"/>
        <dbReference type="ChEBI" id="CHEBI:138315"/>
        <dbReference type="EC" id="2.1.1.244"/>
    </reaction>
</comment>
<gene>
    <name evidence="13" type="ORF">ASCRUDRAFT_12609</name>
</gene>
<sequence>MPAKQIEKQIEEEITGDNNTPVKPDSLINYEDAIEYWANVPATVDGVLGGFGEKTCVPKVDIIGSRIFLKKVGSRMETSEVKYGIEIGAGIGRVTKNLLSKVCDYCDLLEPITSFVKQLKIENEELIKNGKVDEIFCIGMQDFSKIKVKNEKKYWIIWCQWCLGHLPDDELVKFLKYCKTRLIISDNSGTIIVKENNIQGIDDSFDDLDSSVTRSDKSFKKIFKKAGLKLIAEERQRGLPRELYPVKMYALKPN</sequence>
<dbReference type="EC" id="2.1.1.244" evidence="5"/>
<dbReference type="InParanoid" id="A0A1D2VLV9"/>
<feature type="binding site" evidence="12">
    <location>
        <position position="88"/>
    </location>
    <ligand>
        <name>S-adenosyl-L-methionine</name>
        <dbReference type="ChEBI" id="CHEBI:59789"/>
    </ligand>
</feature>
<evidence type="ECO:0000256" key="12">
    <source>
        <dbReference type="PIRSR" id="PIRSR016958-1"/>
    </source>
</evidence>
<evidence type="ECO:0000256" key="6">
    <source>
        <dbReference type="ARBA" id="ARBA00039449"/>
    </source>
</evidence>